<dbReference type="AlphaFoldDB" id="A0A078AS64"/>
<protein>
    <recommendedName>
        <fullName evidence="2">C2H2-type domain-containing protein</fullName>
    </recommendedName>
</protein>
<dbReference type="PROSITE" id="PS00028">
    <property type="entry name" value="ZINC_FINGER_C2H2_1"/>
    <property type="match status" value="1"/>
</dbReference>
<dbReference type="SMART" id="SM00355">
    <property type="entry name" value="ZnF_C2H2"/>
    <property type="match status" value="1"/>
</dbReference>
<dbReference type="GO" id="GO:0008270">
    <property type="term" value="F:zinc ion binding"/>
    <property type="evidence" value="ECO:0007669"/>
    <property type="project" value="UniProtKB-KW"/>
</dbReference>
<dbReference type="Proteomes" id="UP000039865">
    <property type="component" value="Unassembled WGS sequence"/>
</dbReference>
<proteinExistence type="predicted"/>
<dbReference type="Gene3D" id="3.30.160.60">
    <property type="entry name" value="Classic Zinc Finger"/>
    <property type="match status" value="1"/>
</dbReference>
<dbReference type="InParanoid" id="A0A078AS64"/>
<accession>A0A078AS64</accession>
<dbReference type="InterPro" id="IPR013087">
    <property type="entry name" value="Znf_C2H2_type"/>
</dbReference>
<feature type="domain" description="C2H2-type" evidence="2">
    <location>
        <begin position="65"/>
        <end position="93"/>
    </location>
</feature>
<evidence type="ECO:0000259" key="2">
    <source>
        <dbReference type="PROSITE" id="PS50157"/>
    </source>
</evidence>
<keyword evidence="1" id="KW-0479">Metal-binding</keyword>
<dbReference type="PROSITE" id="PS50157">
    <property type="entry name" value="ZINC_FINGER_C2H2_2"/>
    <property type="match status" value="1"/>
</dbReference>
<keyword evidence="1" id="KW-0863">Zinc-finger</keyword>
<name>A0A078AS64_STYLE</name>
<keyword evidence="4" id="KW-1185">Reference proteome</keyword>
<keyword evidence="1" id="KW-0862">Zinc</keyword>
<sequence length="132" mass="16296">MQCLFEKILRKRQLDCAFLTSFRYKTFQMQLMWIKLQYKRKFDRPLEQTIKKDVSYHSFILFSDFECEICLKGFYRRFELKNHIRMKHGSTGQILMMHVNKRRSHDIEIDYDKEVLKSFLNKFIQSHQRGPF</sequence>
<reference evidence="3 4" key="1">
    <citation type="submission" date="2014-06" db="EMBL/GenBank/DDBJ databases">
        <authorList>
            <person name="Swart Estienne"/>
        </authorList>
    </citation>
    <scope>NUCLEOTIDE SEQUENCE [LARGE SCALE GENOMIC DNA]</scope>
    <source>
        <strain evidence="3 4">130c</strain>
    </source>
</reference>
<dbReference type="OrthoDB" id="10004641at2759"/>
<evidence type="ECO:0000313" key="3">
    <source>
        <dbReference type="EMBL" id="CDW85320.1"/>
    </source>
</evidence>
<gene>
    <name evidence="3" type="primary">Contig9758.g10435</name>
    <name evidence="3" type="ORF">STYLEM_14394</name>
</gene>
<evidence type="ECO:0000313" key="4">
    <source>
        <dbReference type="Proteomes" id="UP000039865"/>
    </source>
</evidence>
<organism evidence="3 4">
    <name type="scientific">Stylonychia lemnae</name>
    <name type="common">Ciliate</name>
    <dbReference type="NCBI Taxonomy" id="5949"/>
    <lineage>
        <taxon>Eukaryota</taxon>
        <taxon>Sar</taxon>
        <taxon>Alveolata</taxon>
        <taxon>Ciliophora</taxon>
        <taxon>Intramacronucleata</taxon>
        <taxon>Spirotrichea</taxon>
        <taxon>Stichotrichia</taxon>
        <taxon>Sporadotrichida</taxon>
        <taxon>Oxytrichidae</taxon>
        <taxon>Stylonychinae</taxon>
        <taxon>Stylonychia</taxon>
    </lineage>
</organism>
<evidence type="ECO:0000256" key="1">
    <source>
        <dbReference type="PROSITE-ProRule" id="PRU00042"/>
    </source>
</evidence>
<dbReference type="EMBL" id="CCKQ01013628">
    <property type="protein sequence ID" value="CDW85320.1"/>
    <property type="molecule type" value="Genomic_DNA"/>
</dbReference>